<protein>
    <submittedName>
        <fullName evidence="1">Uncharacterized protein</fullName>
    </submittedName>
</protein>
<dbReference type="EMBL" id="BK032561">
    <property type="protein sequence ID" value="DAF47914.1"/>
    <property type="molecule type" value="Genomic_DNA"/>
</dbReference>
<name>A0A8S5SB34_9CAUD</name>
<accession>A0A8S5SB34</accession>
<proteinExistence type="predicted"/>
<sequence length="86" mass="9661">MIRLQNNYAITSNGGSFALVTFVKGKDKEGNEIDAQKPISYHTTLESALQSYSNNRMADLVSNFDMGLKDVKKAIDDLKREIKAYE</sequence>
<reference evidence="1" key="1">
    <citation type="journal article" date="2021" name="Proc. Natl. Acad. Sci. U.S.A.">
        <title>A Catalog of Tens of Thousands of Viruses from Human Metagenomes Reveals Hidden Associations with Chronic Diseases.</title>
        <authorList>
            <person name="Tisza M.J."/>
            <person name="Buck C.B."/>
        </authorList>
    </citation>
    <scope>NUCLEOTIDE SEQUENCE</scope>
    <source>
        <strain evidence="1">Ct0D87</strain>
    </source>
</reference>
<organism evidence="1">
    <name type="scientific">Siphoviridae sp. ct0D87</name>
    <dbReference type="NCBI Taxonomy" id="2827760"/>
    <lineage>
        <taxon>Viruses</taxon>
        <taxon>Duplodnaviria</taxon>
        <taxon>Heunggongvirae</taxon>
        <taxon>Uroviricota</taxon>
        <taxon>Caudoviricetes</taxon>
    </lineage>
</organism>
<evidence type="ECO:0000313" key="1">
    <source>
        <dbReference type="EMBL" id="DAF47914.1"/>
    </source>
</evidence>